<dbReference type="PANTHER" id="PTHR37296">
    <property type="entry name" value="CONSERVED VIRULENCE FACTOR B"/>
    <property type="match status" value="1"/>
</dbReference>
<dbReference type="Proteomes" id="UP000253314">
    <property type="component" value="Unassembled WGS sequence"/>
</dbReference>
<protein>
    <recommendedName>
        <fullName evidence="2">S1 motif domain-containing protein</fullName>
    </recommendedName>
</protein>
<proteinExistence type="inferred from homology"/>
<dbReference type="EMBL" id="QOCW01000001">
    <property type="protein sequence ID" value="RBW71367.1"/>
    <property type="molecule type" value="Genomic_DNA"/>
</dbReference>
<comment type="caution">
    <text evidence="3">The sequence shown here is derived from an EMBL/GenBank/DDBJ whole genome shotgun (WGS) entry which is preliminary data.</text>
</comment>
<feature type="domain" description="S1 motif" evidence="2">
    <location>
        <begin position="152"/>
        <end position="213"/>
    </location>
</feature>
<dbReference type="InterPro" id="IPR036388">
    <property type="entry name" value="WH-like_DNA-bd_sf"/>
</dbReference>
<evidence type="ECO:0000313" key="3">
    <source>
        <dbReference type="EMBL" id="RBW71367.1"/>
    </source>
</evidence>
<feature type="domain" description="S1 motif" evidence="2">
    <location>
        <begin position="4"/>
        <end position="64"/>
    </location>
</feature>
<dbReference type="GO" id="GO:0003676">
    <property type="term" value="F:nucleic acid binding"/>
    <property type="evidence" value="ECO:0007669"/>
    <property type="project" value="InterPro"/>
</dbReference>
<organism evidence="3 4">
    <name type="scientific">Bacillus taeanensis</name>
    <dbReference type="NCBI Taxonomy" id="273032"/>
    <lineage>
        <taxon>Bacteria</taxon>
        <taxon>Bacillati</taxon>
        <taxon>Bacillota</taxon>
        <taxon>Bacilli</taxon>
        <taxon>Bacillales</taxon>
        <taxon>Bacillaceae</taxon>
        <taxon>Bacillus</taxon>
    </lineage>
</organism>
<accession>A0A366XZK9</accession>
<dbReference type="OrthoDB" id="9801597at2"/>
<dbReference type="Pfam" id="PF21543">
    <property type="entry name" value="CvfB_2nd"/>
    <property type="match status" value="1"/>
</dbReference>
<dbReference type="Pfam" id="PF21191">
    <property type="entry name" value="CvfB_1st"/>
    <property type="match status" value="1"/>
</dbReference>
<keyword evidence="4" id="KW-1185">Reference proteome</keyword>
<evidence type="ECO:0000259" key="2">
    <source>
        <dbReference type="SMART" id="SM00316"/>
    </source>
</evidence>
<dbReference type="InterPro" id="IPR040764">
    <property type="entry name" value="CvfB_WH"/>
</dbReference>
<name>A0A366XZK9_9BACI</name>
<sequence length="285" mass="32522">MKLQAGTVVSLTVDREAEFGYFLTNGTEDVLLHKSEIERPLAEEETIEVFLYQDHQGRLAATMTIPTISLDIYKWVQVVSKKRKLGVFVDIGIKKDMLVSLDELPKVYGLWPEEGDWLYCTLILDKKGRLFAKLAGHEQIIEISRDAEEEMFNKDITGTVYEAMGEGSFFISEDGIMGFVHKSEWDQEPRLGGKIQGRIIEVKEDRSVNVSLLPRKQERLGDDAERIYAFIEENGGKIPYWDKTEPEAIKETFHMSKAAFKRAMGRLMKEGKVSQKDGATYIKES</sequence>
<dbReference type="PANTHER" id="PTHR37296:SF1">
    <property type="entry name" value="CONSERVED VIRULENCE FACTOR B"/>
    <property type="match status" value="1"/>
</dbReference>
<feature type="domain" description="S1 motif" evidence="2">
    <location>
        <begin position="68"/>
        <end position="135"/>
    </location>
</feature>
<dbReference type="InterPro" id="IPR048588">
    <property type="entry name" value="CvfB_S1_2nd"/>
</dbReference>
<dbReference type="SMART" id="SM00316">
    <property type="entry name" value="S1"/>
    <property type="match status" value="3"/>
</dbReference>
<dbReference type="InterPro" id="IPR014464">
    <property type="entry name" value="CvfB_fam"/>
</dbReference>
<dbReference type="Pfam" id="PF17783">
    <property type="entry name" value="WHD_CvfB"/>
    <property type="match status" value="1"/>
</dbReference>
<dbReference type="Pfam" id="PF13509">
    <property type="entry name" value="S1_2"/>
    <property type="match status" value="1"/>
</dbReference>
<dbReference type="AlphaFoldDB" id="A0A366XZK9"/>
<dbReference type="InterPro" id="IPR039566">
    <property type="entry name" value="CvfB_S1_st"/>
</dbReference>
<dbReference type="RefSeq" id="WP_113804072.1">
    <property type="nucleotide sequence ID" value="NZ_QOCW01000001.1"/>
</dbReference>
<dbReference type="InterPro" id="IPR012340">
    <property type="entry name" value="NA-bd_OB-fold"/>
</dbReference>
<evidence type="ECO:0000313" key="4">
    <source>
        <dbReference type="Proteomes" id="UP000253314"/>
    </source>
</evidence>
<dbReference type="PIRSF" id="PIRSF012524">
    <property type="entry name" value="YitL_S1"/>
    <property type="match status" value="1"/>
</dbReference>
<dbReference type="InterPro" id="IPR003029">
    <property type="entry name" value="S1_domain"/>
</dbReference>
<dbReference type="Gene3D" id="2.40.50.140">
    <property type="entry name" value="Nucleic acid-binding proteins"/>
    <property type="match status" value="2"/>
</dbReference>
<evidence type="ECO:0000256" key="1">
    <source>
        <dbReference type="PIRNR" id="PIRNR012524"/>
    </source>
</evidence>
<reference evidence="3 4" key="1">
    <citation type="submission" date="2018-07" db="EMBL/GenBank/DDBJ databases">
        <title>Lottiidibacillus patelloidae gen. nov., sp. nov., isolated from the intestinal tract of a marine limpet and the reclassification of B. taeanensis BH030017T, B. algicola KMM 3737T and B. hwajinpoensis SW-72T as genus Lottiidibacillus.</title>
        <authorList>
            <person name="Liu R."/>
            <person name="Huang Z."/>
        </authorList>
    </citation>
    <scope>NUCLEOTIDE SEQUENCE [LARGE SCALE GENOMIC DNA]</scope>
    <source>
        <strain evidence="3 4">BH030017</strain>
    </source>
</reference>
<comment type="similarity">
    <text evidence="1">Belongs to the CvfB family.</text>
</comment>
<gene>
    <name evidence="3" type="ORF">DS031_01045</name>
</gene>
<dbReference type="Gene3D" id="1.10.10.10">
    <property type="entry name" value="Winged helix-like DNA-binding domain superfamily/Winged helix DNA-binding domain"/>
    <property type="match status" value="1"/>
</dbReference>
<dbReference type="InterPro" id="IPR048587">
    <property type="entry name" value="CvfB_S1_3rd"/>
</dbReference>